<dbReference type="InterPro" id="IPR011545">
    <property type="entry name" value="DEAD/DEAH_box_helicase_dom"/>
</dbReference>
<dbReference type="InterPro" id="IPR044742">
    <property type="entry name" value="DEAD/DEAH_RhlB"/>
</dbReference>
<dbReference type="EMBL" id="CP035037">
    <property type="protein sequence ID" value="QAB16971.1"/>
    <property type="molecule type" value="Genomic_DNA"/>
</dbReference>
<dbReference type="PANTHER" id="PTHR47959">
    <property type="entry name" value="ATP-DEPENDENT RNA HELICASE RHLE-RELATED"/>
    <property type="match status" value="1"/>
</dbReference>
<dbReference type="CDD" id="cd00268">
    <property type="entry name" value="DEADc"/>
    <property type="match status" value="1"/>
</dbReference>
<name>A0ABX5QD25_9MICO</name>
<evidence type="ECO:0000256" key="5">
    <source>
        <dbReference type="ARBA" id="ARBA00038437"/>
    </source>
</evidence>
<evidence type="ECO:0000256" key="6">
    <source>
        <dbReference type="PROSITE-ProRule" id="PRU00552"/>
    </source>
</evidence>
<protein>
    <submittedName>
        <fullName evidence="11">DEAD/DEAH box helicase</fullName>
    </submittedName>
</protein>
<keyword evidence="1" id="KW-0547">Nucleotide-binding</keyword>
<feature type="region of interest" description="Disordered" evidence="7">
    <location>
        <begin position="264"/>
        <end position="287"/>
    </location>
</feature>
<dbReference type="GO" id="GO:0004386">
    <property type="term" value="F:helicase activity"/>
    <property type="evidence" value="ECO:0007669"/>
    <property type="project" value="UniProtKB-KW"/>
</dbReference>
<reference evidence="11 12" key="1">
    <citation type="submission" date="2019-01" db="EMBL/GenBank/DDBJ databases">
        <title>Leucobacter muris sp. nov. isolated from the nose of a laboratory mouse.</title>
        <authorList>
            <person name="Benga L."/>
            <person name="Sproeer C."/>
            <person name="Schumann P."/>
            <person name="Verbarg S."/>
            <person name="Bunk B."/>
            <person name="Engelhardt E."/>
            <person name="Benten P.M."/>
            <person name="Sager M."/>
        </authorList>
    </citation>
    <scope>NUCLEOTIDE SEQUENCE [LARGE SCALE GENOMIC DNA]</scope>
    <source>
        <strain evidence="11 12">DSM 101948</strain>
    </source>
</reference>
<evidence type="ECO:0000259" key="10">
    <source>
        <dbReference type="PROSITE" id="PS51195"/>
    </source>
</evidence>
<evidence type="ECO:0000256" key="7">
    <source>
        <dbReference type="SAM" id="MobiDB-lite"/>
    </source>
</evidence>
<dbReference type="CDD" id="cd18787">
    <property type="entry name" value="SF2_C_DEAD"/>
    <property type="match status" value="1"/>
</dbReference>
<organism evidence="11 12">
    <name type="scientific">Leucobacter muris</name>
    <dbReference type="NCBI Taxonomy" id="1935379"/>
    <lineage>
        <taxon>Bacteria</taxon>
        <taxon>Bacillati</taxon>
        <taxon>Actinomycetota</taxon>
        <taxon>Actinomycetes</taxon>
        <taxon>Micrococcales</taxon>
        <taxon>Microbacteriaceae</taxon>
        <taxon>Leucobacter</taxon>
    </lineage>
</organism>
<sequence>MAQKGRRGFKPPSNYEPGRKPGRAGKRWAGGRAAAAGDEGQPTRGARGAGRDSGAGHPRSTQGGQRQSNARNRGAAERGREAGERGRKAGERGREAGERATTAGRRRPAESRPVREDRSDRAARAAGSGGAGREGAPGPGERRDQARVYAFGAVGQAERVAGGPRPAEPPVLERLDARLITAADAEGVAFGDLGLGPNIVRVLAELGAEQPFPIQAATIPDAIAGRDVLGRARTGSGKTIAFGAAVVERLLKLKAEGAFAGDGAASRDRLRRGERQGAPKRPPRNPKALILAPTRELALQIDRTVQPIARSVGFFTAQLVGGVPLDPQMHALERGVDIVIGTPGRVRDLVNRRKLDLREVLVSVIDEADHMCELGFLEPVQRVLRDTVRGGQRLLFSATLDSGVSDLVSEFLRDPAVHEVGGEAVSEAEHRVLIVLREHKDRVLVELASRPGRIMVFCRTRAYAERLAEMLDEAGLRVTALHGNLSQARRERNLERFASGKASVLVATDVAARGLHVDDVDLVVQADPPDDYKTYLHRAGRTARAGRDGLVLTVIPRTRQKRTRELLGQAEIVPASFGDHEPGDDPTTP</sequence>
<dbReference type="InterPro" id="IPR050079">
    <property type="entry name" value="DEAD_box_RNA_helicase"/>
</dbReference>
<dbReference type="PANTHER" id="PTHR47959:SF13">
    <property type="entry name" value="ATP-DEPENDENT RNA HELICASE RHLE"/>
    <property type="match status" value="1"/>
</dbReference>
<dbReference type="Proteomes" id="UP000285768">
    <property type="component" value="Chromosome"/>
</dbReference>
<dbReference type="Pfam" id="PF00270">
    <property type="entry name" value="DEAD"/>
    <property type="match status" value="1"/>
</dbReference>
<evidence type="ECO:0000256" key="4">
    <source>
        <dbReference type="ARBA" id="ARBA00022840"/>
    </source>
</evidence>
<accession>A0ABX5QD25</accession>
<feature type="compositionally biased region" description="Basic and acidic residues" evidence="7">
    <location>
        <begin position="107"/>
        <end position="123"/>
    </location>
</feature>
<evidence type="ECO:0000259" key="9">
    <source>
        <dbReference type="PROSITE" id="PS51194"/>
    </source>
</evidence>
<dbReference type="SMART" id="SM00490">
    <property type="entry name" value="HELICc"/>
    <property type="match status" value="1"/>
</dbReference>
<comment type="similarity">
    <text evidence="5">Belongs to the DEAD box helicase family.</text>
</comment>
<dbReference type="PROSITE" id="PS51195">
    <property type="entry name" value="Q_MOTIF"/>
    <property type="match status" value="1"/>
</dbReference>
<dbReference type="Gene3D" id="3.40.50.300">
    <property type="entry name" value="P-loop containing nucleotide triphosphate hydrolases"/>
    <property type="match status" value="2"/>
</dbReference>
<evidence type="ECO:0000313" key="12">
    <source>
        <dbReference type="Proteomes" id="UP000285768"/>
    </source>
</evidence>
<gene>
    <name evidence="11" type="ORF">Leucomu_02685</name>
</gene>
<dbReference type="SUPFAM" id="SSF52540">
    <property type="entry name" value="P-loop containing nucleoside triphosphate hydrolases"/>
    <property type="match status" value="1"/>
</dbReference>
<keyword evidence="12" id="KW-1185">Reference proteome</keyword>
<dbReference type="InterPro" id="IPR001650">
    <property type="entry name" value="Helicase_C-like"/>
</dbReference>
<proteinExistence type="inferred from homology"/>
<evidence type="ECO:0000313" key="11">
    <source>
        <dbReference type="EMBL" id="QAB16971.1"/>
    </source>
</evidence>
<feature type="region of interest" description="Disordered" evidence="7">
    <location>
        <begin position="570"/>
        <end position="589"/>
    </location>
</feature>
<dbReference type="SMART" id="SM00487">
    <property type="entry name" value="DEXDc"/>
    <property type="match status" value="1"/>
</dbReference>
<evidence type="ECO:0000259" key="8">
    <source>
        <dbReference type="PROSITE" id="PS51192"/>
    </source>
</evidence>
<feature type="compositionally biased region" description="Basic and acidic residues" evidence="7">
    <location>
        <begin position="265"/>
        <end position="277"/>
    </location>
</feature>
<feature type="short sequence motif" description="Q motif" evidence="6">
    <location>
        <begin position="188"/>
        <end position="216"/>
    </location>
</feature>
<keyword evidence="2" id="KW-0378">Hydrolase</keyword>
<dbReference type="Pfam" id="PF00271">
    <property type="entry name" value="Helicase_C"/>
    <property type="match status" value="1"/>
</dbReference>
<evidence type="ECO:0000256" key="3">
    <source>
        <dbReference type="ARBA" id="ARBA00022806"/>
    </source>
</evidence>
<keyword evidence="4" id="KW-0067">ATP-binding</keyword>
<feature type="domain" description="Helicase ATP-binding" evidence="8">
    <location>
        <begin position="219"/>
        <end position="418"/>
    </location>
</feature>
<dbReference type="InterPro" id="IPR014014">
    <property type="entry name" value="RNA_helicase_DEAD_Q_motif"/>
</dbReference>
<feature type="compositionally biased region" description="Gly residues" evidence="7">
    <location>
        <begin position="127"/>
        <end position="138"/>
    </location>
</feature>
<dbReference type="PROSITE" id="PS51192">
    <property type="entry name" value="HELICASE_ATP_BIND_1"/>
    <property type="match status" value="1"/>
</dbReference>
<keyword evidence="3 11" id="KW-0347">Helicase</keyword>
<feature type="compositionally biased region" description="Polar residues" evidence="7">
    <location>
        <begin position="59"/>
        <end position="68"/>
    </location>
</feature>
<dbReference type="InterPro" id="IPR027417">
    <property type="entry name" value="P-loop_NTPase"/>
</dbReference>
<feature type="domain" description="Helicase C-terminal" evidence="9">
    <location>
        <begin position="439"/>
        <end position="589"/>
    </location>
</feature>
<evidence type="ECO:0000256" key="2">
    <source>
        <dbReference type="ARBA" id="ARBA00022801"/>
    </source>
</evidence>
<evidence type="ECO:0000256" key="1">
    <source>
        <dbReference type="ARBA" id="ARBA00022741"/>
    </source>
</evidence>
<feature type="region of interest" description="Disordered" evidence="7">
    <location>
        <begin position="1"/>
        <end position="142"/>
    </location>
</feature>
<dbReference type="PROSITE" id="PS51194">
    <property type="entry name" value="HELICASE_CTER"/>
    <property type="match status" value="1"/>
</dbReference>
<feature type="compositionally biased region" description="Basic and acidic residues" evidence="7">
    <location>
        <begin position="74"/>
        <end position="98"/>
    </location>
</feature>
<dbReference type="InterPro" id="IPR014001">
    <property type="entry name" value="Helicase_ATP-bd"/>
</dbReference>
<feature type="domain" description="DEAD-box RNA helicase Q" evidence="10">
    <location>
        <begin position="188"/>
        <end position="216"/>
    </location>
</feature>